<feature type="transmembrane region" description="Helical" evidence="2">
    <location>
        <begin position="227"/>
        <end position="248"/>
    </location>
</feature>
<feature type="region of interest" description="Disordered" evidence="1">
    <location>
        <begin position="316"/>
        <end position="357"/>
    </location>
</feature>
<name>A0ABR1JMU4_9AGAR</name>
<feature type="transmembrane region" description="Helical" evidence="2">
    <location>
        <begin position="12"/>
        <end position="34"/>
    </location>
</feature>
<feature type="transmembrane region" description="Helical" evidence="2">
    <location>
        <begin position="254"/>
        <end position="275"/>
    </location>
</feature>
<dbReference type="EMBL" id="JBANRG010000008">
    <property type="protein sequence ID" value="KAK7464286.1"/>
    <property type="molecule type" value="Genomic_DNA"/>
</dbReference>
<gene>
    <name evidence="3" type="ORF">VKT23_006453</name>
</gene>
<feature type="transmembrane region" description="Helical" evidence="2">
    <location>
        <begin position="182"/>
        <end position="206"/>
    </location>
</feature>
<comment type="caution">
    <text evidence="3">The sequence shown here is derived from an EMBL/GenBank/DDBJ whole genome shotgun (WGS) entry which is preliminary data.</text>
</comment>
<evidence type="ECO:0000313" key="4">
    <source>
        <dbReference type="Proteomes" id="UP001498398"/>
    </source>
</evidence>
<accession>A0ABR1JMU4</accession>
<feature type="transmembrane region" description="Helical" evidence="2">
    <location>
        <begin position="147"/>
        <end position="170"/>
    </location>
</feature>
<evidence type="ECO:0000256" key="2">
    <source>
        <dbReference type="SAM" id="Phobius"/>
    </source>
</evidence>
<sequence length="357" mass="38927">MLSLLSTNIAGAILSSLAYGIFIVLWAVSMFLMFNQLITSIGNDHPSPGSNRRLSPLAVICAALKRPMLLALIVLFLSNTTYWVCIVIRMFKAFADIPDATWPLRFLGDLTDVTMMLYNTFLGISLFICDAIVVYRLSVLWRHNYKVIAVAILLMVGAIVIMIGTAIQFTRLQGADIFNQDLIRWLSSSAVITFCTNGYCTALIAYRIGQFQNDTSNRMKGRLSKATAIFVESAALYMFWALAFLISYETHTNIHTAIVDLGPACAGIACTMITIRVGMGWDKVYISTNSMADGMQPTHVETLSLPQFSPNQALSTYSGSESIDATGSDSESNSNSDSDAAVALGKKESDGIPADLV</sequence>
<keyword evidence="2" id="KW-0812">Transmembrane</keyword>
<protein>
    <submittedName>
        <fullName evidence="3">Uncharacterized protein</fullName>
    </submittedName>
</protein>
<keyword evidence="2" id="KW-1133">Transmembrane helix</keyword>
<feature type="transmembrane region" description="Helical" evidence="2">
    <location>
        <begin position="115"/>
        <end position="135"/>
    </location>
</feature>
<reference evidence="3 4" key="1">
    <citation type="submission" date="2024-01" db="EMBL/GenBank/DDBJ databases">
        <title>A draft genome for the cacao thread blight pathogen Marasmiellus scandens.</title>
        <authorList>
            <person name="Baruah I.K."/>
            <person name="Leung J."/>
            <person name="Bukari Y."/>
            <person name="Amoako-Attah I."/>
            <person name="Meinhardt L.W."/>
            <person name="Bailey B.A."/>
            <person name="Cohen S.P."/>
        </authorList>
    </citation>
    <scope>NUCLEOTIDE SEQUENCE [LARGE SCALE GENOMIC DNA]</scope>
    <source>
        <strain evidence="3 4">GH-19</strain>
    </source>
</reference>
<feature type="compositionally biased region" description="Polar residues" evidence="1">
    <location>
        <begin position="316"/>
        <end position="327"/>
    </location>
</feature>
<evidence type="ECO:0000256" key="1">
    <source>
        <dbReference type="SAM" id="MobiDB-lite"/>
    </source>
</evidence>
<feature type="transmembrane region" description="Helical" evidence="2">
    <location>
        <begin position="69"/>
        <end position="95"/>
    </location>
</feature>
<keyword evidence="2" id="KW-0472">Membrane</keyword>
<dbReference type="Proteomes" id="UP001498398">
    <property type="component" value="Unassembled WGS sequence"/>
</dbReference>
<proteinExistence type="predicted"/>
<evidence type="ECO:0000313" key="3">
    <source>
        <dbReference type="EMBL" id="KAK7464286.1"/>
    </source>
</evidence>
<feature type="compositionally biased region" description="Low complexity" evidence="1">
    <location>
        <begin position="328"/>
        <end position="339"/>
    </location>
</feature>
<keyword evidence="4" id="KW-1185">Reference proteome</keyword>
<organism evidence="3 4">
    <name type="scientific">Marasmiellus scandens</name>
    <dbReference type="NCBI Taxonomy" id="2682957"/>
    <lineage>
        <taxon>Eukaryota</taxon>
        <taxon>Fungi</taxon>
        <taxon>Dikarya</taxon>
        <taxon>Basidiomycota</taxon>
        <taxon>Agaricomycotina</taxon>
        <taxon>Agaricomycetes</taxon>
        <taxon>Agaricomycetidae</taxon>
        <taxon>Agaricales</taxon>
        <taxon>Marasmiineae</taxon>
        <taxon>Omphalotaceae</taxon>
        <taxon>Marasmiellus</taxon>
    </lineage>
</organism>